<keyword evidence="2" id="KW-0812">Transmembrane</keyword>
<evidence type="ECO:0000256" key="1">
    <source>
        <dbReference type="SAM" id="MobiDB-lite"/>
    </source>
</evidence>
<dbReference type="Gene3D" id="1.10.530.10">
    <property type="match status" value="1"/>
</dbReference>
<dbReference type="AlphaFoldDB" id="A0A1I1BAS2"/>
<evidence type="ECO:0000313" key="4">
    <source>
        <dbReference type="Proteomes" id="UP000243799"/>
    </source>
</evidence>
<name>A0A1I1BAS2_9PSEU</name>
<feature type="compositionally biased region" description="Basic and acidic residues" evidence="1">
    <location>
        <begin position="63"/>
        <end position="87"/>
    </location>
</feature>
<keyword evidence="4" id="KW-1185">Reference proteome</keyword>
<feature type="transmembrane region" description="Helical" evidence="2">
    <location>
        <begin position="25"/>
        <end position="46"/>
    </location>
</feature>
<feature type="region of interest" description="Disordered" evidence="1">
    <location>
        <begin position="145"/>
        <end position="187"/>
    </location>
</feature>
<keyword evidence="2" id="KW-1133">Transmembrane helix</keyword>
<dbReference type="GO" id="GO:0009253">
    <property type="term" value="P:peptidoglycan catabolic process"/>
    <property type="evidence" value="ECO:0007669"/>
    <property type="project" value="TreeGrafter"/>
</dbReference>
<evidence type="ECO:0000313" key="3">
    <source>
        <dbReference type="EMBL" id="SFB47454.1"/>
    </source>
</evidence>
<protein>
    <recommendedName>
        <fullName evidence="5">Membrane-bound lytic murein transglycosylase B</fullName>
    </recommendedName>
</protein>
<reference evidence="4" key="1">
    <citation type="submission" date="2016-10" db="EMBL/GenBank/DDBJ databases">
        <authorList>
            <person name="Varghese N."/>
            <person name="Submissions S."/>
        </authorList>
    </citation>
    <scope>NUCLEOTIDE SEQUENCE [LARGE SCALE GENOMIC DNA]</scope>
    <source>
        <strain evidence="4">CGMCC 4.3568</strain>
    </source>
</reference>
<dbReference type="EMBL" id="FOKG01000013">
    <property type="protein sequence ID" value="SFB47454.1"/>
    <property type="molecule type" value="Genomic_DNA"/>
</dbReference>
<proteinExistence type="predicted"/>
<dbReference type="SUPFAM" id="SSF53955">
    <property type="entry name" value="Lysozyme-like"/>
    <property type="match status" value="1"/>
</dbReference>
<dbReference type="PANTHER" id="PTHR30163">
    <property type="entry name" value="MEMBRANE-BOUND LYTIC MUREIN TRANSGLYCOSYLASE B"/>
    <property type="match status" value="1"/>
</dbReference>
<evidence type="ECO:0008006" key="5">
    <source>
        <dbReference type="Google" id="ProtNLM"/>
    </source>
</evidence>
<dbReference type="InterPro" id="IPR043426">
    <property type="entry name" value="MltB-like"/>
</dbReference>
<feature type="compositionally biased region" description="Low complexity" evidence="1">
    <location>
        <begin position="1"/>
        <end position="17"/>
    </location>
</feature>
<gene>
    <name evidence="3" type="ORF">SAMN05216266_11311</name>
</gene>
<feature type="region of interest" description="Disordered" evidence="1">
    <location>
        <begin position="1"/>
        <end position="21"/>
    </location>
</feature>
<keyword evidence="2" id="KW-0472">Membrane</keyword>
<dbReference type="Proteomes" id="UP000243799">
    <property type="component" value="Unassembled WGS sequence"/>
</dbReference>
<dbReference type="GO" id="GO:0008933">
    <property type="term" value="F:peptidoglycan lytic transglycosylase activity"/>
    <property type="evidence" value="ECO:0007669"/>
    <property type="project" value="TreeGrafter"/>
</dbReference>
<feature type="region of interest" description="Disordered" evidence="1">
    <location>
        <begin position="55"/>
        <end position="87"/>
    </location>
</feature>
<dbReference type="RefSeq" id="WP_425425560.1">
    <property type="nucleotide sequence ID" value="NZ_FOKG01000013.1"/>
</dbReference>
<evidence type="ECO:0000256" key="2">
    <source>
        <dbReference type="SAM" id="Phobius"/>
    </source>
</evidence>
<dbReference type="STRING" id="490629.SAMN05216266_11311"/>
<accession>A0A1I1BAS2</accession>
<dbReference type="PANTHER" id="PTHR30163:SF8">
    <property type="entry name" value="LYTIC MUREIN TRANSGLYCOSYLASE"/>
    <property type="match status" value="1"/>
</dbReference>
<sequence length="279" mass="29425">MVDPTPSGSGPAGEPGEPWQPPRRYVGRILLALGLVATGLVLILTIGIHRYDDPAGDGSDVVVQERRPQPRAEVPQRARAAPEDRLNASDQAELDSWADEVAEATEIPARVLVAYGRAEMWMRSAAPDCRLSWGTLAGIGRVESRHGSLGGADVEDDGTTTKPIIGVPLDGSAGVRAIPDSDGGKLDRDTEWDRAVGPMQFLPATWAKWGTRAGRDGAPADPHNIDDAALSAATFLCSGGADLSTPRGWWDAVLAYNQSVEYGQDVFSGAAAYAEATTG</sequence>
<organism evidence="3 4">
    <name type="scientific">Amycolatopsis marina</name>
    <dbReference type="NCBI Taxonomy" id="490629"/>
    <lineage>
        <taxon>Bacteria</taxon>
        <taxon>Bacillati</taxon>
        <taxon>Actinomycetota</taxon>
        <taxon>Actinomycetes</taxon>
        <taxon>Pseudonocardiales</taxon>
        <taxon>Pseudonocardiaceae</taxon>
        <taxon>Amycolatopsis</taxon>
    </lineage>
</organism>
<dbReference type="InterPro" id="IPR023346">
    <property type="entry name" value="Lysozyme-like_dom_sf"/>
</dbReference>